<keyword evidence="3" id="KW-0328">Glycosyltransferase</keyword>
<dbReference type="InterPro" id="IPR013102">
    <property type="entry name" value="PYNP_C"/>
</dbReference>
<comment type="caution">
    <text evidence="6">The sequence shown here is derived from an EMBL/GenBank/DDBJ whole genome shotgun (WGS) entry which is preliminary data.</text>
</comment>
<dbReference type="Gene3D" id="1.20.970.10">
    <property type="entry name" value="Transferase, Pyrimidine Nucleoside Phosphorylase, Chain C"/>
    <property type="match status" value="1"/>
</dbReference>
<dbReference type="NCBIfam" id="TIGR02644">
    <property type="entry name" value="Y_phosphoryl"/>
    <property type="match status" value="1"/>
</dbReference>
<accession>A0ABQ5MNW0</accession>
<evidence type="ECO:0000313" key="6">
    <source>
        <dbReference type="EMBL" id="GLB65670.1"/>
    </source>
</evidence>
<protein>
    <submittedName>
        <fullName evidence="6">Thymidine phosphorylase</fullName>
    </submittedName>
</protein>
<evidence type="ECO:0000259" key="5">
    <source>
        <dbReference type="SMART" id="SM00941"/>
    </source>
</evidence>
<dbReference type="Pfam" id="PF00591">
    <property type="entry name" value="Glycos_transf_3"/>
    <property type="match status" value="1"/>
</dbReference>
<dbReference type="EMBL" id="BRVS01000001">
    <property type="protein sequence ID" value="GLB65670.1"/>
    <property type="molecule type" value="Genomic_DNA"/>
</dbReference>
<dbReference type="Proteomes" id="UP001209654">
    <property type="component" value="Unassembled WGS sequence"/>
</dbReference>
<dbReference type="RefSeq" id="WP_264793853.1">
    <property type="nucleotide sequence ID" value="NZ_BRVS01000001.1"/>
</dbReference>
<dbReference type="PANTHER" id="PTHR10515">
    <property type="entry name" value="THYMIDINE PHOSPHORYLASE"/>
    <property type="match status" value="1"/>
</dbReference>
<dbReference type="InterPro" id="IPR035902">
    <property type="entry name" value="Nuc_phospho_transferase"/>
</dbReference>
<keyword evidence="4" id="KW-0808">Transferase</keyword>
<evidence type="ECO:0000256" key="2">
    <source>
        <dbReference type="ARBA" id="ARBA00011738"/>
    </source>
</evidence>
<evidence type="ECO:0000256" key="1">
    <source>
        <dbReference type="ARBA" id="ARBA00006915"/>
    </source>
</evidence>
<evidence type="ECO:0000313" key="7">
    <source>
        <dbReference type="Proteomes" id="UP001209654"/>
    </source>
</evidence>
<name>A0ABQ5MNW0_9MICC</name>
<dbReference type="InterPro" id="IPR036566">
    <property type="entry name" value="PYNP-like_C_sf"/>
</dbReference>
<dbReference type="Pfam" id="PF07831">
    <property type="entry name" value="PYNP_C"/>
    <property type="match status" value="1"/>
</dbReference>
<reference evidence="6 7" key="1">
    <citation type="journal article" date="2023" name="Int. J. Syst. Evol. Microbiol.">
        <title>Arthrobacter mangrovi sp. nov., an actinobacterium isolated from the rhizosphere of a mangrove.</title>
        <authorList>
            <person name="Hamada M."/>
            <person name="Saitou S."/>
            <person name="Enomoto N."/>
            <person name="Nanri K."/>
            <person name="Hidaka K."/>
            <person name="Miura T."/>
            <person name="Tamura T."/>
        </authorList>
    </citation>
    <scope>NUCLEOTIDE SEQUENCE [LARGE SCALE GENOMIC DNA]</scope>
    <source>
        <strain evidence="6 7">NBRC 112813</strain>
    </source>
</reference>
<dbReference type="Gene3D" id="3.90.1170.30">
    <property type="entry name" value="Pyrimidine nucleoside phosphorylase-like, C-terminal domain"/>
    <property type="match status" value="1"/>
</dbReference>
<dbReference type="PROSITE" id="PS00647">
    <property type="entry name" value="THYMID_PHOSPHORYLASE"/>
    <property type="match status" value="1"/>
</dbReference>
<proteinExistence type="inferred from homology"/>
<dbReference type="InterPro" id="IPR036320">
    <property type="entry name" value="Glycosyl_Trfase_fam3_N_dom_sf"/>
</dbReference>
<dbReference type="NCBIfam" id="NF004490">
    <property type="entry name" value="PRK05820.1"/>
    <property type="match status" value="1"/>
</dbReference>
<dbReference type="PIRSF" id="PIRSF000478">
    <property type="entry name" value="TP_PyNP"/>
    <property type="match status" value="1"/>
</dbReference>
<evidence type="ECO:0000256" key="4">
    <source>
        <dbReference type="ARBA" id="ARBA00022679"/>
    </source>
</evidence>
<dbReference type="InterPro" id="IPR000312">
    <property type="entry name" value="Glycosyl_Trfase_fam3"/>
</dbReference>
<dbReference type="SMART" id="SM00941">
    <property type="entry name" value="PYNP_C"/>
    <property type="match status" value="1"/>
</dbReference>
<dbReference type="SUPFAM" id="SSF47648">
    <property type="entry name" value="Nucleoside phosphorylase/phosphoribosyltransferase N-terminal domain"/>
    <property type="match status" value="1"/>
</dbReference>
<dbReference type="InterPro" id="IPR000053">
    <property type="entry name" value="Thymidine/pyrmidine_PPase"/>
</dbReference>
<organism evidence="6 7">
    <name type="scientific">Arthrobacter mangrovi</name>
    <dbReference type="NCBI Taxonomy" id="2966350"/>
    <lineage>
        <taxon>Bacteria</taxon>
        <taxon>Bacillati</taxon>
        <taxon>Actinomycetota</taxon>
        <taxon>Actinomycetes</taxon>
        <taxon>Micrococcales</taxon>
        <taxon>Micrococcaceae</taxon>
        <taxon>Arthrobacter</taxon>
    </lineage>
</organism>
<dbReference type="Gene3D" id="3.40.1030.10">
    <property type="entry name" value="Nucleoside phosphorylase/phosphoribosyltransferase catalytic domain"/>
    <property type="match status" value="1"/>
</dbReference>
<dbReference type="InterPro" id="IPR018090">
    <property type="entry name" value="Pyrmidine_PPas_bac/euk"/>
</dbReference>
<comment type="similarity">
    <text evidence="1">Belongs to the thymidine/pyrimidine-nucleoside phosphorylase family.</text>
</comment>
<comment type="subunit">
    <text evidence="2">Homodimer.</text>
</comment>
<dbReference type="PANTHER" id="PTHR10515:SF0">
    <property type="entry name" value="THYMIDINE PHOSPHORYLASE"/>
    <property type="match status" value="1"/>
</dbReference>
<keyword evidence="7" id="KW-1185">Reference proteome</keyword>
<sequence length="428" mass="44424">MTENFDAVDIIRTKRDKGTLTAEQIDWTIDAYTRGVIADEQMSALNMAILLNGMDRAEISRWTTAMIASGERMDFSSLGKATADKHSTGGVGDKITLPLAPLVAVFGVAVPQLSGRGLGHTGGTLDKLESIPGWRADLSNDELMAQLSDVGAVICAAGAGLAPADKKLYALRDVTGTVEAIPLIASSIMSKKIAEGTGALVLDVKVGSGAFMKDEDSARELAETMVALGQDAGVNTVALLTNMATPLGLTAGNAIEVEEAVEVLAGGGPEDVVELTVRLADEMLQAAGVSGADPAAALKDGRAMDVWNAMITAQGGDPKAKLPEAKHSDVVYAPADGVLLELDALSVGVAAWRLGAGRARKEHPVQAGAGVRLHAKPGAVVRAGEPLMTLLTDTPDKFDRAREALAEAVLIAPEGDRPAQQLIIDRIS</sequence>
<dbReference type="Pfam" id="PF02885">
    <property type="entry name" value="Glycos_trans_3N"/>
    <property type="match status" value="1"/>
</dbReference>
<feature type="domain" description="Pyrimidine nucleoside phosphorylase C-terminal" evidence="5">
    <location>
        <begin position="338"/>
        <end position="412"/>
    </location>
</feature>
<dbReference type="SUPFAM" id="SSF52418">
    <property type="entry name" value="Nucleoside phosphorylase/phosphoribosyltransferase catalytic domain"/>
    <property type="match status" value="1"/>
</dbReference>
<dbReference type="InterPro" id="IPR017459">
    <property type="entry name" value="Glycosyl_Trfase_fam3_N_dom"/>
</dbReference>
<gene>
    <name evidence="6" type="primary">deoA</name>
    <name evidence="6" type="ORF">AHIS1636_01090</name>
</gene>
<dbReference type="InterPro" id="IPR017872">
    <property type="entry name" value="Pyrmidine_PPase_CS"/>
</dbReference>
<dbReference type="SUPFAM" id="SSF54680">
    <property type="entry name" value="Pyrimidine nucleoside phosphorylase C-terminal domain"/>
    <property type="match status" value="1"/>
</dbReference>
<evidence type="ECO:0000256" key="3">
    <source>
        <dbReference type="ARBA" id="ARBA00022676"/>
    </source>
</evidence>